<evidence type="ECO:0000313" key="3">
    <source>
        <dbReference type="Proteomes" id="UP001488805"/>
    </source>
</evidence>
<reference evidence="2 3" key="1">
    <citation type="journal article" date="2024" name="Genome Biol. Evol.">
        <title>Chromosome-level genome assembly of the viviparous eelpout Zoarces viviparus.</title>
        <authorList>
            <person name="Fuhrmann N."/>
            <person name="Brasseur M.V."/>
            <person name="Bakowski C.E."/>
            <person name="Podsiadlowski L."/>
            <person name="Prost S."/>
            <person name="Krehenwinkel H."/>
            <person name="Mayer C."/>
        </authorList>
    </citation>
    <scope>NUCLEOTIDE SEQUENCE [LARGE SCALE GENOMIC DNA]</scope>
    <source>
        <strain evidence="2">NO-MEL_2022_Ind0_liver</strain>
    </source>
</reference>
<dbReference type="EMBL" id="JBCEZU010000100">
    <property type="protein sequence ID" value="KAK9530143.1"/>
    <property type="molecule type" value="Genomic_DNA"/>
</dbReference>
<keyword evidence="3" id="KW-1185">Reference proteome</keyword>
<dbReference type="EMBL" id="JBCEZU010000100">
    <property type="protein sequence ID" value="KAK9530144.1"/>
    <property type="molecule type" value="Genomic_DNA"/>
</dbReference>
<protein>
    <submittedName>
        <fullName evidence="2">Uncharacterized protein</fullName>
    </submittedName>
</protein>
<name>A0AAW1F616_ZOAVI</name>
<evidence type="ECO:0000313" key="2">
    <source>
        <dbReference type="EMBL" id="KAK9530143.1"/>
    </source>
</evidence>
<dbReference type="AlphaFoldDB" id="A0AAW1F616"/>
<gene>
    <name evidence="2" type="ORF">VZT92_011668</name>
</gene>
<proteinExistence type="predicted"/>
<feature type="transmembrane region" description="Helical" evidence="1">
    <location>
        <begin position="51"/>
        <end position="71"/>
    </location>
</feature>
<keyword evidence="1" id="KW-0812">Transmembrane</keyword>
<dbReference type="Proteomes" id="UP001488805">
    <property type="component" value="Unassembled WGS sequence"/>
</dbReference>
<sequence length="73" mass="8260">MVNNSIQSLESNALVLILEELKELQNTLNLLLGCRQEGGKSGHWAARINRAFFIFYVTTVSLFLSLIFTAWNT</sequence>
<evidence type="ECO:0000256" key="1">
    <source>
        <dbReference type="SAM" id="Phobius"/>
    </source>
</evidence>
<accession>A0AAW1F616</accession>
<comment type="caution">
    <text evidence="2">The sequence shown here is derived from an EMBL/GenBank/DDBJ whole genome shotgun (WGS) entry which is preliminary data.</text>
</comment>
<keyword evidence="1" id="KW-0472">Membrane</keyword>
<keyword evidence="1" id="KW-1133">Transmembrane helix</keyword>
<organism evidence="2 3">
    <name type="scientific">Zoarces viviparus</name>
    <name type="common">Viviparous eelpout</name>
    <name type="synonym">Blennius viviparus</name>
    <dbReference type="NCBI Taxonomy" id="48416"/>
    <lineage>
        <taxon>Eukaryota</taxon>
        <taxon>Metazoa</taxon>
        <taxon>Chordata</taxon>
        <taxon>Craniata</taxon>
        <taxon>Vertebrata</taxon>
        <taxon>Euteleostomi</taxon>
        <taxon>Actinopterygii</taxon>
        <taxon>Neopterygii</taxon>
        <taxon>Teleostei</taxon>
        <taxon>Neoteleostei</taxon>
        <taxon>Acanthomorphata</taxon>
        <taxon>Eupercaria</taxon>
        <taxon>Perciformes</taxon>
        <taxon>Cottioidei</taxon>
        <taxon>Zoarcales</taxon>
        <taxon>Zoarcidae</taxon>
        <taxon>Zoarcinae</taxon>
        <taxon>Zoarces</taxon>
    </lineage>
</organism>